<dbReference type="EMBL" id="HBGE01021333">
    <property type="protein sequence ID" value="CAD9111911.1"/>
    <property type="molecule type" value="Transcribed_RNA"/>
</dbReference>
<feature type="compositionally biased region" description="Polar residues" evidence="1">
    <location>
        <begin position="234"/>
        <end position="246"/>
    </location>
</feature>
<organism evidence="2">
    <name type="scientific">Alexandrium catenella</name>
    <name type="common">Red tide dinoflagellate</name>
    <name type="synonym">Gonyaulax catenella</name>
    <dbReference type="NCBI Taxonomy" id="2925"/>
    <lineage>
        <taxon>Eukaryota</taxon>
        <taxon>Sar</taxon>
        <taxon>Alveolata</taxon>
        <taxon>Dinophyceae</taxon>
        <taxon>Gonyaulacales</taxon>
        <taxon>Pyrocystaceae</taxon>
        <taxon>Alexandrium</taxon>
    </lineage>
</organism>
<gene>
    <name evidence="2" type="ORF">ACAT0790_LOCUS12881</name>
</gene>
<sequence length="268" mass="27879">MAASTGLAESSRIIGVASALAPVAGAGAGGGAGERWNAGVSPSPRTRHLRPIGWADDFSPPCGLRTYPRAPIALSLVDSVVFGRDIDNSGDSYFDEGFKDLFRNSAGSASWEQSEQGRMVGKRTYGNCPGQQSLIGKVAFPDAGAAGGTGAGHQPSAALAAAGCAEGSVAGEDFSGMFPDSAGMPSWSRSPRRGLKRVVKPTVVPQRSAAKEQELPPEWKLLAPNPRAYAARVPSQQSPGRRSVSQRPPGRLMASQGQSLVINSSRHR</sequence>
<feature type="compositionally biased region" description="Polar residues" evidence="1">
    <location>
        <begin position="255"/>
        <end position="268"/>
    </location>
</feature>
<proteinExistence type="predicted"/>
<accession>A0A7S1LRZ5</accession>
<evidence type="ECO:0000313" key="2">
    <source>
        <dbReference type="EMBL" id="CAD9111911.1"/>
    </source>
</evidence>
<feature type="region of interest" description="Disordered" evidence="1">
    <location>
        <begin position="203"/>
        <end position="268"/>
    </location>
</feature>
<dbReference type="AlphaFoldDB" id="A0A7S1LRZ5"/>
<reference evidence="2" key="1">
    <citation type="submission" date="2021-01" db="EMBL/GenBank/DDBJ databases">
        <authorList>
            <person name="Corre E."/>
            <person name="Pelletier E."/>
            <person name="Niang G."/>
            <person name="Scheremetjew M."/>
            <person name="Finn R."/>
            <person name="Kale V."/>
            <person name="Holt S."/>
            <person name="Cochrane G."/>
            <person name="Meng A."/>
            <person name="Brown T."/>
            <person name="Cohen L."/>
        </authorList>
    </citation>
    <scope>NUCLEOTIDE SEQUENCE</scope>
    <source>
        <strain evidence="2">OF101</strain>
    </source>
</reference>
<name>A0A7S1LRZ5_ALECA</name>
<evidence type="ECO:0000256" key="1">
    <source>
        <dbReference type="SAM" id="MobiDB-lite"/>
    </source>
</evidence>
<protein>
    <submittedName>
        <fullName evidence="2">Uncharacterized protein</fullName>
    </submittedName>
</protein>